<dbReference type="EMBL" id="GBXM01070704">
    <property type="protein sequence ID" value="JAH37873.1"/>
    <property type="molecule type" value="Transcribed_RNA"/>
</dbReference>
<accession>A0A0E9SBJ0</accession>
<name>A0A0E9SBJ0_ANGAN</name>
<organism evidence="1">
    <name type="scientific">Anguilla anguilla</name>
    <name type="common">European freshwater eel</name>
    <name type="synonym">Muraena anguilla</name>
    <dbReference type="NCBI Taxonomy" id="7936"/>
    <lineage>
        <taxon>Eukaryota</taxon>
        <taxon>Metazoa</taxon>
        <taxon>Chordata</taxon>
        <taxon>Craniata</taxon>
        <taxon>Vertebrata</taxon>
        <taxon>Euteleostomi</taxon>
        <taxon>Actinopterygii</taxon>
        <taxon>Neopterygii</taxon>
        <taxon>Teleostei</taxon>
        <taxon>Anguilliformes</taxon>
        <taxon>Anguillidae</taxon>
        <taxon>Anguilla</taxon>
    </lineage>
</organism>
<dbReference type="AlphaFoldDB" id="A0A0E9SBJ0"/>
<proteinExistence type="predicted"/>
<evidence type="ECO:0000313" key="1">
    <source>
        <dbReference type="EMBL" id="JAH37873.1"/>
    </source>
</evidence>
<sequence>MQTKMAVFGPTAIKLRTGILSNGFWTKITHVTHYSPFHSIYLQGSVILNHVHNSA</sequence>
<reference evidence="1" key="2">
    <citation type="journal article" date="2015" name="Fish Shellfish Immunol.">
        <title>Early steps in the European eel (Anguilla anguilla)-Vibrio vulnificus interaction in the gills: Role of the RtxA13 toxin.</title>
        <authorList>
            <person name="Callol A."/>
            <person name="Pajuelo D."/>
            <person name="Ebbesson L."/>
            <person name="Teles M."/>
            <person name="MacKenzie S."/>
            <person name="Amaro C."/>
        </authorList>
    </citation>
    <scope>NUCLEOTIDE SEQUENCE</scope>
</reference>
<protein>
    <submittedName>
        <fullName evidence="1">Uncharacterized protein</fullName>
    </submittedName>
</protein>
<reference evidence="1" key="1">
    <citation type="submission" date="2014-11" db="EMBL/GenBank/DDBJ databases">
        <authorList>
            <person name="Amaro Gonzalez C."/>
        </authorList>
    </citation>
    <scope>NUCLEOTIDE SEQUENCE</scope>
</reference>